<dbReference type="PANTHER" id="PTHR10429:SF0">
    <property type="entry name" value="DNA-3-METHYLADENINE GLYCOSYLASE"/>
    <property type="match status" value="1"/>
</dbReference>
<evidence type="ECO:0000256" key="2">
    <source>
        <dbReference type="ARBA" id="ARBA00022763"/>
    </source>
</evidence>
<dbReference type="RefSeq" id="WP_154280260.1">
    <property type="nucleotide sequence ID" value="NZ_JBHUJQ010000001.1"/>
</dbReference>
<sequence length="203" mass="22536">MKLSAEYYLNEDVISLAKDLLGKILYTNIDGEVTAGIIVETEAYFGIKDKASHAYGGRRTNRTETMYSKGGVSYVYLCYGMHHLFNVVTSVRDDPHAVLIRGIEPLIGIDVIEARRNMSVAKAAISSGPGSAAKALGIDRSFNAKDLRGDEIWLEDQGIRYHDHEIAATPRVGIAYAQEHAILPWRFFVKGNKYVSKPNKVTE</sequence>
<dbReference type="FunFam" id="3.10.300.10:FF:000001">
    <property type="entry name" value="Putative 3-methyladenine DNA glycosylase"/>
    <property type="match status" value="1"/>
</dbReference>
<dbReference type="InterPro" id="IPR003180">
    <property type="entry name" value="MPG"/>
</dbReference>
<evidence type="ECO:0000256" key="1">
    <source>
        <dbReference type="ARBA" id="ARBA00009232"/>
    </source>
</evidence>
<dbReference type="Pfam" id="PF02245">
    <property type="entry name" value="Pur_DNA_glyco"/>
    <property type="match status" value="1"/>
</dbReference>
<dbReference type="OrthoDB" id="9794313at2"/>
<keyword evidence="7" id="KW-1185">Reference proteome</keyword>
<dbReference type="Gene3D" id="3.10.300.10">
    <property type="entry name" value="Methylpurine-DNA glycosylase (MPG)"/>
    <property type="match status" value="1"/>
</dbReference>
<dbReference type="InterPro" id="IPR011034">
    <property type="entry name" value="Formyl_transferase-like_C_sf"/>
</dbReference>
<protein>
    <recommendedName>
        <fullName evidence="5">Putative 3-methyladenine DNA glycosylase</fullName>
        <ecNumber evidence="5">3.2.2.-</ecNumber>
    </recommendedName>
</protein>
<proteinExistence type="inferred from homology"/>
<dbReference type="GO" id="GO:0003905">
    <property type="term" value="F:alkylbase DNA N-glycosylase activity"/>
    <property type="evidence" value="ECO:0007669"/>
    <property type="project" value="InterPro"/>
</dbReference>
<dbReference type="NCBIfam" id="TIGR00567">
    <property type="entry name" value="3mg"/>
    <property type="match status" value="1"/>
</dbReference>
<dbReference type="SUPFAM" id="SSF50486">
    <property type="entry name" value="FMT C-terminal domain-like"/>
    <property type="match status" value="1"/>
</dbReference>
<evidence type="ECO:0000313" key="7">
    <source>
        <dbReference type="Proteomes" id="UP000487757"/>
    </source>
</evidence>
<accession>A0A7K0FWX7</accession>
<gene>
    <name evidence="6" type="ORF">GJU39_07975</name>
</gene>
<dbReference type="GO" id="GO:0006284">
    <property type="term" value="P:base-excision repair"/>
    <property type="evidence" value="ECO:0007669"/>
    <property type="project" value="InterPro"/>
</dbReference>
<organism evidence="6 7">
    <name type="scientific">Pedobacter petrophilus</name>
    <dbReference type="NCBI Taxonomy" id="1908241"/>
    <lineage>
        <taxon>Bacteria</taxon>
        <taxon>Pseudomonadati</taxon>
        <taxon>Bacteroidota</taxon>
        <taxon>Sphingobacteriia</taxon>
        <taxon>Sphingobacteriales</taxon>
        <taxon>Sphingobacteriaceae</taxon>
        <taxon>Pedobacter</taxon>
    </lineage>
</organism>
<comment type="caution">
    <text evidence="6">The sequence shown here is derived from an EMBL/GenBank/DDBJ whole genome shotgun (WGS) entry which is preliminary data.</text>
</comment>
<dbReference type="PANTHER" id="PTHR10429">
    <property type="entry name" value="DNA-3-METHYLADENINE GLYCOSYLASE"/>
    <property type="match status" value="1"/>
</dbReference>
<dbReference type="CDD" id="cd00540">
    <property type="entry name" value="AAG"/>
    <property type="match status" value="1"/>
</dbReference>
<dbReference type="EMBL" id="WKKH01000009">
    <property type="protein sequence ID" value="MRX76025.1"/>
    <property type="molecule type" value="Genomic_DNA"/>
</dbReference>
<evidence type="ECO:0000256" key="3">
    <source>
        <dbReference type="ARBA" id="ARBA00022801"/>
    </source>
</evidence>
<dbReference type="GO" id="GO:0003677">
    <property type="term" value="F:DNA binding"/>
    <property type="evidence" value="ECO:0007669"/>
    <property type="project" value="InterPro"/>
</dbReference>
<evidence type="ECO:0000256" key="4">
    <source>
        <dbReference type="ARBA" id="ARBA00023204"/>
    </source>
</evidence>
<evidence type="ECO:0000256" key="5">
    <source>
        <dbReference type="HAMAP-Rule" id="MF_00527"/>
    </source>
</evidence>
<dbReference type="InterPro" id="IPR036995">
    <property type="entry name" value="MPG_sf"/>
</dbReference>
<reference evidence="6 7" key="1">
    <citation type="submission" date="2019-11" db="EMBL/GenBank/DDBJ databases">
        <title>Pedobacter petrophilus genome.</title>
        <authorList>
            <person name="Feldbauer M.J."/>
            <person name="Newman J.D."/>
        </authorList>
    </citation>
    <scope>NUCLEOTIDE SEQUENCE [LARGE SCALE GENOMIC DNA]</scope>
    <source>
        <strain evidence="6 7">LMG 29686</strain>
    </source>
</reference>
<dbReference type="Proteomes" id="UP000487757">
    <property type="component" value="Unassembled WGS sequence"/>
</dbReference>
<dbReference type="AlphaFoldDB" id="A0A7K0FWX7"/>
<keyword evidence="4 5" id="KW-0234">DNA repair</keyword>
<comment type="similarity">
    <text evidence="1 5">Belongs to the DNA glycosylase MPG family.</text>
</comment>
<evidence type="ECO:0000313" key="6">
    <source>
        <dbReference type="EMBL" id="MRX76025.1"/>
    </source>
</evidence>
<name>A0A7K0FWX7_9SPHI</name>
<keyword evidence="3 5" id="KW-0378">Hydrolase</keyword>
<keyword evidence="2 5" id="KW-0227">DNA damage</keyword>
<dbReference type="EC" id="3.2.2.-" evidence="5"/>
<dbReference type="HAMAP" id="MF_00527">
    <property type="entry name" value="3MGH"/>
    <property type="match status" value="1"/>
</dbReference>